<dbReference type="RefSeq" id="XP_024738663.1">
    <property type="nucleotide sequence ID" value="XM_024882958.1"/>
</dbReference>
<dbReference type="GeneID" id="36591035"/>
<name>A0A2J6TFH0_9HELO</name>
<feature type="transmembrane region" description="Helical" evidence="2">
    <location>
        <begin position="6"/>
        <end position="27"/>
    </location>
</feature>
<dbReference type="AlphaFoldDB" id="A0A2J6TFH0"/>
<keyword evidence="2" id="KW-1133">Transmembrane helix</keyword>
<proteinExistence type="predicted"/>
<reference evidence="3 4" key="1">
    <citation type="submission" date="2016-04" db="EMBL/GenBank/DDBJ databases">
        <title>A degradative enzymes factory behind the ericoid mycorrhizal symbiosis.</title>
        <authorList>
            <consortium name="DOE Joint Genome Institute"/>
            <person name="Martino E."/>
            <person name="Morin E."/>
            <person name="Grelet G."/>
            <person name="Kuo A."/>
            <person name="Kohler A."/>
            <person name="Daghino S."/>
            <person name="Barry K."/>
            <person name="Choi C."/>
            <person name="Cichocki N."/>
            <person name="Clum A."/>
            <person name="Copeland A."/>
            <person name="Hainaut M."/>
            <person name="Haridas S."/>
            <person name="Labutti K."/>
            <person name="Lindquist E."/>
            <person name="Lipzen A."/>
            <person name="Khouja H.-R."/>
            <person name="Murat C."/>
            <person name="Ohm R."/>
            <person name="Olson A."/>
            <person name="Spatafora J."/>
            <person name="Veneault-Fourrey C."/>
            <person name="Henrissat B."/>
            <person name="Grigoriev I."/>
            <person name="Martin F."/>
            <person name="Perotto S."/>
        </authorList>
    </citation>
    <scope>NUCLEOTIDE SEQUENCE [LARGE SCALE GENOMIC DNA]</scope>
    <source>
        <strain evidence="3 4">E</strain>
    </source>
</reference>
<keyword evidence="2" id="KW-0812">Transmembrane</keyword>
<evidence type="ECO:0000256" key="1">
    <source>
        <dbReference type="SAM" id="MobiDB-lite"/>
    </source>
</evidence>
<dbReference type="Proteomes" id="UP000235371">
    <property type="component" value="Unassembled WGS sequence"/>
</dbReference>
<accession>A0A2J6TFH0</accession>
<evidence type="ECO:0000313" key="4">
    <source>
        <dbReference type="Proteomes" id="UP000235371"/>
    </source>
</evidence>
<organism evidence="3 4">
    <name type="scientific">Hyaloscypha bicolor E</name>
    <dbReference type="NCBI Taxonomy" id="1095630"/>
    <lineage>
        <taxon>Eukaryota</taxon>
        <taxon>Fungi</taxon>
        <taxon>Dikarya</taxon>
        <taxon>Ascomycota</taxon>
        <taxon>Pezizomycotina</taxon>
        <taxon>Leotiomycetes</taxon>
        <taxon>Helotiales</taxon>
        <taxon>Hyaloscyphaceae</taxon>
        <taxon>Hyaloscypha</taxon>
        <taxon>Hyaloscypha bicolor</taxon>
    </lineage>
</organism>
<dbReference type="InParanoid" id="A0A2J6TFH0"/>
<dbReference type="EMBL" id="KZ613786">
    <property type="protein sequence ID" value="PMD61759.1"/>
    <property type="molecule type" value="Genomic_DNA"/>
</dbReference>
<keyword evidence="2" id="KW-0472">Membrane</keyword>
<gene>
    <name evidence="3" type="ORF">K444DRAFT_628764</name>
</gene>
<dbReference type="OrthoDB" id="5427664at2759"/>
<keyword evidence="4" id="KW-1185">Reference proteome</keyword>
<protein>
    <submittedName>
        <fullName evidence="3">Uncharacterized protein</fullName>
    </submittedName>
</protein>
<evidence type="ECO:0000313" key="3">
    <source>
        <dbReference type="EMBL" id="PMD61759.1"/>
    </source>
</evidence>
<evidence type="ECO:0000256" key="2">
    <source>
        <dbReference type="SAM" id="Phobius"/>
    </source>
</evidence>
<feature type="region of interest" description="Disordered" evidence="1">
    <location>
        <begin position="96"/>
        <end position="139"/>
    </location>
</feature>
<sequence length="139" mass="15630">MDFDENAWMFGQLVAMIFIALPFLTAFEEFIDKRAGIVKKKKETAEAAGRGRKTDGLLLRDMGFRGTPYTNSLSYDSDIYLSKDVTMTKRQGEWSTSNLITREVSGGHEAPARQAARSEPSRPFLPGRSGYYRQESYGA</sequence>